<dbReference type="EMBL" id="FTNR01000006">
    <property type="protein sequence ID" value="SIR98021.1"/>
    <property type="molecule type" value="Genomic_DNA"/>
</dbReference>
<feature type="compositionally biased region" description="Basic and acidic residues" evidence="1">
    <location>
        <begin position="1"/>
        <end position="14"/>
    </location>
</feature>
<dbReference type="AlphaFoldDB" id="A0A1N7FCE0"/>
<keyword evidence="2" id="KW-1133">Transmembrane helix</keyword>
<protein>
    <submittedName>
        <fullName evidence="3">Uncharacterized protein</fullName>
    </submittedName>
</protein>
<gene>
    <name evidence="3" type="ORF">SAMN05421752_106194</name>
</gene>
<feature type="transmembrane region" description="Helical" evidence="2">
    <location>
        <begin position="61"/>
        <end position="81"/>
    </location>
</feature>
<name>A0A1N7FCE0_9EURY</name>
<evidence type="ECO:0000313" key="3">
    <source>
        <dbReference type="EMBL" id="SIR98021.1"/>
    </source>
</evidence>
<reference evidence="4" key="1">
    <citation type="submission" date="2017-01" db="EMBL/GenBank/DDBJ databases">
        <authorList>
            <person name="Varghese N."/>
            <person name="Submissions S."/>
        </authorList>
    </citation>
    <scope>NUCLEOTIDE SEQUENCE [LARGE SCALE GENOMIC DNA]</scope>
    <source>
        <strain evidence="4">type strain: HArc-</strain>
    </source>
</reference>
<sequence length="86" mass="9770">MFDSKSSGDVRSCRDTGTQPIEQALSDDETLYSYFRDERDASLCVEWLRQKRRGVFESIPSGRVIILAFAFLLAIQLRVGLVDPRA</sequence>
<evidence type="ECO:0000313" key="4">
    <source>
        <dbReference type="Proteomes" id="UP000185936"/>
    </source>
</evidence>
<keyword evidence="2" id="KW-0472">Membrane</keyword>
<keyword evidence="4" id="KW-1185">Reference proteome</keyword>
<organism evidence="3 4">
    <name type="scientific">Natronorubrum thiooxidans</name>
    <dbReference type="NCBI Taxonomy" id="308853"/>
    <lineage>
        <taxon>Archaea</taxon>
        <taxon>Methanobacteriati</taxon>
        <taxon>Methanobacteriota</taxon>
        <taxon>Stenosarchaea group</taxon>
        <taxon>Halobacteria</taxon>
        <taxon>Halobacteriales</taxon>
        <taxon>Natrialbaceae</taxon>
        <taxon>Natronorubrum</taxon>
    </lineage>
</organism>
<dbReference type="Proteomes" id="UP000185936">
    <property type="component" value="Unassembled WGS sequence"/>
</dbReference>
<evidence type="ECO:0000256" key="1">
    <source>
        <dbReference type="SAM" id="MobiDB-lite"/>
    </source>
</evidence>
<keyword evidence="2" id="KW-0812">Transmembrane</keyword>
<proteinExistence type="predicted"/>
<accession>A0A1N7FCE0</accession>
<evidence type="ECO:0000256" key="2">
    <source>
        <dbReference type="SAM" id="Phobius"/>
    </source>
</evidence>
<feature type="region of interest" description="Disordered" evidence="1">
    <location>
        <begin position="1"/>
        <end position="21"/>
    </location>
</feature>